<dbReference type="Gene3D" id="3.30.70.270">
    <property type="match status" value="1"/>
</dbReference>
<dbReference type="Gene3D" id="3.30.1490.100">
    <property type="entry name" value="DNA polymerase, Y-family, little finger domain"/>
    <property type="match status" value="1"/>
</dbReference>
<feature type="domain" description="BRCT" evidence="15">
    <location>
        <begin position="50"/>
        <end position="141"/>
    </location>
</feature>
<dbReference type="GO" id="GO:0016779">
    <property type="term" value="F:nucleotidyltransferase activity"/>
    <property type="evidence" value="ECO:0007669"/>
    <property type="project" value="UniProtKB-KW"/>
</dbReference>
<keyword evidence="7 14" id="KW-0479">Metal-binding</keyword>
<name>A0ABD2WFI6_9HYME</name>
<protein>
    <recommendedName>
        <fullName evidence="3 13">DNA repair protein REV1</fullName>
        <ecNumber evidence="13">2.7.7.-</ecNumber>
    </recommendedName>
</protein>
<dbReference type="PIRSF" id="PIRSF036573">
    <property type="entry name" value="REV1"/>
    <property type="match status" value="1"/>
</dbReference>
<evidence type="ECO:0000256" key="2">
    <source>
        <dbReference type="ARBA" id="ARBA00010945"/>
    </source>
</evidence>
<dbReference type="InterPro" id="IPR043502">
    <property type="entry name" value="DNA/RNA_pol_sf"/>
</dbReference>
<keyword evidence="10 13" id="KW-0238">DNA-binding</keyword>
<dbReference type="PROSITE" id="PS50173">
    <property type="entry name" value="UMUC"/>
    <property type="match status" value="1"/>
</dbReference>
<proteinExistence type="inferred from homology"/>
<dbReference type="InterPro" id="IPR025527">
    <property type="entry name" value="HUWE1/Rev1_UBM"/>
</dbReference>
<evidence type="ECO:0000256" key="14">
    <source>
        <dbReference type="PIRSR" id="PIRSR036573-2"/>
    </source>
</evidence>
<keyword evidence="8 13" id="KW-0227">DNA damage</keyword>
<dbReference type="Pfam" id="PF21999">
    <property type="entry name" value="IMS_HHH_1"/>
    <property type="match status" value="1"/>
</dbReference>
<feature type="domain" description="UmuC" evidence="16">
    <location>
        <begin position="302"/>
        <end position="495"/>
    </location>
</feature>
<dbReference type="SMART" id="SM00292">
    <property type="entry name" value="BRCT"/>
    <property type="match status" value="1"/>
</dbReference>
<dbReference type="EMBL" id="JBJJXI010000108">
    <property type="protein sequence ID" value="KAL3391708.1"/>
    <property type="molecule type" value="Genomic_DNA"/>
</dbReference>
<dbReference type="Gene3D" id="3.40.1170.60">
    <property type="match status" value="1"/>
</dbReference>
<dbReference type="Pfam" id="PF16589">
    <property type="entry name" value="BRCT_2"/>
    <property type="match status" value="1"/>
</dbReference>
<evidence type="ECO:0000259" key="15">
    <source>
        <dbReference type="PROSITE" id="PS50172"/>
    </source>
</evidence>
<dbReference type="InterPro" id="IPR036775">
    <property type="entry name" value="DNA_pol_Y-fam_lit_finger_sf"/>
</dbReference>
<comment type="cofactor">
    <cofactor evidence="14">
        <name>Mg(2+)</name>
        <dbReference type="ChEBI" id="CHEBI:18420"/>
    </cofactor>
    <text evidence="14">Binds 2 magnesium ions.</text>
</comment>
<dbReference type="Pfam" id="PF16727">
    <property type="entry name" value="REV1_C"/>
    <property type="match status" value="1"/>
</dbReference>
<dbReference type="InterPro" id="IPR001357">
    <property type="entry name" value="BRCT_dom"/>
</dbReference>
<evidence type="ECO:0000256" key="13">
    <source>
        <dbReference type="PIRNR" id="PIRNR036573"/>
    </source>
</evidence>
<dbReference type="SUPFAM" id="SSF52113">
    <property type="entry name" value="BRCT domain"/>
    <property type="match status" value="1"/>
</dbReference>
<dbReference type="Proteomes" id="UP001627154">
    <property type="component" value="Unassembled WGS sequence"/>
</dbReference>
<dbReference type="GO" id="GO:0046872">
    <property type="term" value="F:metal ion binding"/>
    <property type="evidence" value="ECO:0007669"/>
    <property type="project" value="UniProtKB-KW"/>
</dbReference>
<keyword evidence="5 13" id="KW-0808">Transferase</keyword>
<dbReference type="GO" id="GO:0006281">
    <property type="term" value="P:DNA repair"/>
    <property type="evidence" value="ECO:0007669"/>
    <property type="project" value="UniProtKB-KW"/>
</dbReference>
<dbReference type="Pfam" id="PF00817">
    <property type="entry name" value="IMS"/>
    <property type="match status" value="1"/>
</dbReference>
<dbReference type="InterPro" id="IPR001126">
    <property type="entry name" value="UmuC"/>
</dbReference>
<dbReference type="Gene3D" id="3.40.50.10190">
    <property type="entry name" value="BRCT domain"/>
    <property type="match status" value="1"/>
</dbReference>
<dbReference type="PANTHER" id="PTHR45990:SF1">
    <property type="entry name" value="DNA REPAIR PROTEIN REV1"/>
    <property type="match status" value="1"/>
</dbReference>
<evidence type="ECO:0000313" key="18">
    <source>
        <dbReference type="Proteomes" id="UP001627154"/>
    </source>
</evidence>
<dbReference type="GO" id="GO:0005634">
    <property type="term" value="C:nucleus"/>
    <property type="evidence" value="ECO:0007669"/>
    <property type="project" value="UniProtKB-SubCell"/>
</dbReference>
<dbReference type="FunFam" id="3.40.50.10190:FF:000011">
    <property type="entry name" value="DNA repair protein REV1"/>
    <property type="match status" value="1"/>
</dbReference>
<dbReference type="InterPro" id="IPR031991">
    <property type="entry name" value="Rev1_C"/>
</dbReference>
<dbReference type="SUPFAM" id="SSF56672">
    <property type="entry name" value="DNA/RNA polymerases"/>
    <property type="match status" value="1"/>
</dbReference>
<evidence type="ECO:0000256" key="7">
    <source>
        <dbReference type="ARBA" id="ARBA00022723"/>
    </source>
</evidence>
<keyword evidence="18" id="KW-1185">Reference proteome</keyword>
<evidence type="ECO:0000256" key="3">
    <source>
        <dbReference type="ARBA" id="ARBA00020399"/>
    </source>
</evidence>
<evidence type="ECO:0000256" key="6">
    <source>
        <dbReference type="ARBA" id="ARBA00022695"/>
    </source>
</evidence>
<feature type="binding site" evidence="14">
    <location>
        <position position="412"/>
    </location>
    <ligand>
        <name>Mg(2+)</name>
        <dbReference type="ChEBI" id="CHEBI:18420"/>
        <label>1</label>
    </ligand>
</feature>
<dbReference type="Gene3D" id="6.10.250.1630">
    <property type="match status" value="1"/>
</dbReference>
<dbReference type="InterPro" id="IPR038401">
    <property type="entry name" value="Rev1_C_sf"/>
</dbReference>
<evidence type="ECO:0000256" key="1">
    <source>
        <dbReference type="ARBA" id="ARBA00004123"/>
    </source>
</evidence>
<dbReference type="AlphaFoldDB" id="A0ABD2WFI6"/>
<sequence>MALRNKKKSAWADQRKELLYAMDWSDYMTAKKAKLEEQFQEAAQSEFAEPTSNIFNGIAIFVNGYTNPTADELKRLMMDHGGIYHHYLRSKTTTHMIASNLPYTKIVSYRKAQNPLPLCKPEWITDSIKAGKLLDYRKYLLYSQCTESQPSLFQMAKQTKVQDHITNNQKSSTSTSYNTKTNLKVTNIHNKMSNNVEKSSEEVNSAKNPEFITEFYNNSRLHHISTMGAMFKDYINELRDASDGKFPGLEALKKQPSCHKNDKVILYNTLNNSDSEEDLFDDYSEPKIKSKVSLSSSTITTIMHIDMDCFFVSVGLRKHPELKGFPIAVAHAKGNKQGSSNDKIESMSEVASCSYEARKAGVKNGMFLGKALKLCPNLKTIQYDFEAYKEVSQILYNTIASYTLDIEAVSCDEMYVDCSKILQETNLTPMEFATVIRNQIKEKTGCTVSTGFGENKLQARIATKKAKPNGQYFLHGNEVRSVIRNLSVKDLPGVGYSISDKLSQLNVKTCGDLEVIPVHVLQKEFGKKTGQQLYNMCRGIDNSKLNLEHVRKSVSAEVNYGIRFKDTNSAHTFLKKLSEEVSDRLKKNNCKGKCVTLKLMFKSKEAPEPRKFMGHGICDTFNKSKNLIAHTDDSVIIARETINLWNQFNQNPEDARGIGIQISKLESKLKPSGPTLETYFNKMEVKNVPASTSLNHNKLSNNSTSKIQKVNIREVTNNEHETNNTNTKSDTIKEQEKFLEKQILLNKMNMNRCSYENPNKQEKQETKLENIVATRNISENKPVANSSSNTSSQLKQMTHLQYFKQKKPNNRVGKMKLPDIKEIDLKVLIELPVDIRNEIIDQYKENNENENSDEILQQESIIHDSKQNENVECNNPNETLIINKDIGFSQVDPEYLAALPDDIKNEVKSYCDAKKKSKVPVKNEKQNMALKRWNIFKPEKKPLKNAKRKINNKTKMQGKVKKETKLIVESSTSKILNKNETNADIPQQESQTSKSTLNATVYFDPSYGIKEHNEILTDLVRCLLDLPIENVRMQIKQWVISNSEINDVDFLSFTTYLGTLPKKKRLSDLHTLLESLHMYISKSTFCQWHKAYKKMVKHIQVRMLSEYGYPLMVPTFIDCKKCT</sequence>
<dbReference type="InterPro" id="IPR043128">
    <property type="entry name" value="Rev_trsase/Diguanyl_cyclase"/>
</dbReference>
<dbReference type="PANTHER" id="PTHR45990">
    <property type="entry name" value="DNA REPAIR PROTEIN REV1"/>
    <property type="match status" value="1"/>
</dbReference>
<comment type="subcellular location">
    <subcellularLocation>
        <location evidence="1 13">Nucleus</location>
    </subcellularLocation>
</comment>
<organism evidence="17 18">
    <name type="scientific">Trichogramma kaykai</name>
    <dbReference type="NCBI Taxonomy" id="54128"/>
    <lineage>
        <taxon>Eukaryota</taxon>
        <taxon>Metazoa</taxon>
        <taxon>Ecdysozoa</taxon>
        <taxon>Arthropoda</taxon>
        <taxon>Hexapoda</taxon>
        <taxon>Insecta</taxon>
        <taxon>Pterygota</taxon>
        <taxon>Neoptera</taxon>
        <taxon>Endopterygota</taxon>
        <taxon>Hymenoptera</taxon>
        <taxon>Apocrita</taxon>
        <taxon>Proctotrupomorpha</taxon>
        <taxon>Chalcidoidea</taxon>
        <taxon>Trichogrammatidae</taxon>
        <taxon>Trichogramma</taxon>
    </lineage>
</organism>
<dbReference type="InterPro" id="IPR017961">
    <property type="entry name" value="DNA_pol_Y-fam_little_finger"/>
</dbReference>
<evidence type="ECO:0000256" key="10">
    <source>
        <dbReference type="ARBA" id="ARBA00023125"/>
    </source>
</evidence>
<comment type="function">
    <text evidence="13">Deoxycytidyl transferase involved in DNA repair. Transfers a dCMP residue from dCTP to the 3'-end of a DNA primer in a template-dependent reaction. May assist in the first step in the bypass of abasic lesions by the insertion of a nucleotide opposite the lesion. Required for normal induction of mutations by physical and chemical agents.</text>
</comment>
<keyword evidence="9 14" id="KW-0460">Magnesium</keyword>
<dbReference type="PROSITE" id="PS50172">
    <property type="entry name" value="BRCT"/>
    <property type="match status" value="1"/>
</dbReference>
<accession>A0ABD2WFI6</accession>
<feature type="binding site" evidence="14">
    <location>
        <position position="306"/>
    </location>
    <ligand>
        <name>Mg(2+)</name>
        <dbReference type="ChEBI" id="CHEBI:18420"/>
        <label>1</label>
    </ligand>
</feature>
<dbReference type="CDD" id="cd01701">
    <property type="entry name" value="PolY_Rev1"/>
    <property type="match status" value="1"/>
</dbReference>
<evidence type="ECO:0000256" key="9">
    <source>
        <dbReference type="ARBA" id="ARBA00022842"/>
    </source>
</evidence>
<dbReference type="Pfam" id="PF14377">
    <property type="entry name" value="UBM"/>
    <property type="match status" value="1"/>
</dbReference>
<dbReference type="EC" id="2.7.7.-" evidence="13"/>
<keyword evidence="4 13" id="KW-0237">DNA synthesis</keyword>
<evidence type="ECO:0000256" key="8">
    <source>
        <dbReference type="ARBA" id="ARBA00022763"/>
    </source>
</evidence>
<dbReference type="GO" id="GO:0003684">
    <property type="term" value="F:damaged DNA binding"/>
    <property type="evidence" value="ECO:0007669"/>
    <property type="project" value="UniProtKB-UniRule"/>
</dbReference>
<dbReference type="Pfam" id="PF11799">
    <property type="entry name" value="IMS_C"/>
    <property type="match status" value="1"/>
</dbReference>
<dbReference type="InterPro" id="IPR053848">
    <property type="entry name" value="IMS_HHH_1"/>
</dbReference>
<gene>
    <name evidence="17" type="ORF">TKK_013627</name>
</gene>
<evidence type="ECO:0000256" key="11">
    <source>
        <dbReference type="ARBA" id="ARBA00023204"/>
    </source>
</evidence>
<evidence type="ECO:0000256" key="5">
    <source>
        <dbReference type="ARBA" id="ARBA00022679"/>
    </source>
</evidence>
<dbReference type="Gene3D" id="1.20.58.1280">
    <property type="entry name" value="DNA repair protein Rev1, C-terminal domain"/>
    <property type="match status" value="1"/>
</dbReference>
<feature type="binding site" evidence="14">
    <location>
        <position position="413"/>
    </location>
    <ligand>
        <name>Mg(2+)</name>
        <dbReference type="ChEBI" id="CHEBI:18420"/>
        <label>1</label>
    </ligand>
</feature>
<evidence type="ECO:0000256" key="12">
    <source>
        <dbReference type="ARBA" id="ARBA00023242"/>
    </source>
</evidence>
<dbReference type="Gene3D" id="6.10.250.1490">
    <property type="match status" value="1"/>
</dbReference>
<dbReference type="FunFam" id="3.30.1490.100:FF:000001">
    <property type="entry name" value="DNA repair protein REV1"/>
    <property type="match status" value="1"/>
</dbReference>
<comment type="similarity">
    <text evidence="2 13">Belongs to the DNA polymerase type-Y family.</text>
</comment>
<keyword evidence="6 13" id="KW-0548">Nucleotidyltransferase</keyword>
<comment type="caution">
    <text evidence="17">The sequence shown here is derived from an EMBL/GenBank/DDBJ whole genome shotgun (WGS) entry which is preliminary data.</text>
</comment>
<dbReference type="InterPro" id="IPR036420">
    <property type="entry name" value="BRCT_dom_sf"/>
</dbReference>
<dbReference type="CDD" id="cd17719">
    <property type="entry name" value="BRCT_Rev1"/>
    <property type="match status" value="1"/>
</dbReference>
<keyword evidence="12 13" id="KW-0539">Nucleus</keyword>
<dbReference type="GO" id="GO:0071897">
    <property type="term" value="P:DNA biosynthetic process"/>
    <property type="evidence" value="ECO:0007669"/>
    <property type="project" value="UniProtKB-KW"/>
</dbReference>
<evidence type="ECO:0000256" key="4">
    <source>
        <dbReference type="ARBA" id="ARBA00022634"/>
    </source>
</evidence>
<reference evidence="17 18" key="1">
    <citation type="journal article" date="2024" name="bioRxiv">
        <title>A reference genome for Trichogramma kaykai: A tiny desert-dwelling parasitoid wasp with competing sex-ratio distorters.</title>
        <authorList>
            <person name="Culotta J."/>
            <person name="Lindsey A.R."/>
        </authorList>
    </citation>
    <scope>NUCLEOTIDE SEQUENCE [LARGE SCALE GENOMIC DNA]</scope>
    <source>
        <strain evidence="17 18">KSX58</strain>
    </source>
</reference>
<keyword evidence="11 13" id="KW-0234">DNA repair</keyword>
<dbReference type="SUPFAM" id="SSF100879">
    <property type="entry name" value="Lesion bypass DNA polymerase (Y-family), little finger domain"/>
    <property type="match status" value="1"/>
</dbReference>
<evidence type="ECO:0000313" key="17">
    <source>
        <dbReference type="EMBL" id="KAL3391708.1"/>
    </source>
</evidence>
<dbReference type="Gene3D" id="1.10.150.20">
    <property type="entry name" value="5' to 3' exonuclease, C-terminal subdomain"/>
    <property type="match status" value="1"/>
</dbReference>
<dbReference type="InterPro" id="IPR012112">
    <property type="entry name" value="REV1"/>
</dbReference>
<evidence type="ECO:0000259" key="16">
    <source>
        <dbReference type="PROSITE" id="PS50173"/>
    </source>
</evidence>